<dbReference type="WBParaSite" id="MBELARI_LOCUS1529.1">
    <property type="protein sequence ID" value="MBELARI_LOCUS1529.1"/>
    <property type="gene ID" value="MBELARI_LOCUS1529"/>
</dbReference>
<accession>A0AAF3EMM2</accession>
<proteinExistence type="predicted"/>
<dbReference type="AlphaFoldDB" id="A0AAF3EMM2"/>
<evidence type="ECO:0000313" key="1">
    <source>
        <dbReference type="Proteomes" id="UP000887575"/>
    </source>
</evidence>
<keyword evidence="1" id="KW-1185">Reference proteome</keyword>
<organism evidence="1 2">
    <name type="scientific">Mesorhabditis belari</name>
    <dbReference type="NCBI Taxonomy" id="2138241"/>
    <lineage>
        <taxon>Eukaryota</taxon>
        <taxon>Metazoa</taxon>
        <taxon>Ecdysozoa</taxon>
        <taxon>Nematoda</taxon>
        <taxon>Chromadorea</taxon>
        <taxon>Rhabditida</taxon>
        <taxon>Rhabditina</taxon>
        <taxon>Rhabditomorpha</taxon>
        <taxon>Rhabditoidea</taxon>
        <taxon>Rhabditidae</taxon>
        <taxon>Mesorhabditinae</taxon>
        <taxon>Mesorhabditis</taxon>
    </lineage>
</organism>
<protein>
    <submittedName>
        <fullName evidence="2">Uncharacterized protein</fullName>
    </submittedName>
</protein>
<reference evidence="2" key="1">
    <citation type="submission" date="2024-02" db="UniProtKB">
        <authorList>
            <consortium name="WormBaseParasite"/>
        </authorList>
    </citation>
    <scope>IDENTIFICATION</scope>
</reference>
<dbReference type="Proteomes" id="UP000887575">
    <property type="component" value="Unassembled WGS sequence"/>
</dbReference>
<name>A0AAF3EMM2_9BILA</name>
<sequence>MANGEFVRDTSSFRRFRKMLVAMDKQIRVDVEAEVVNLKALFEVRDLSWDTASVIFDQCQQREPFKIYRAWRNCEQCRSKRRVESPRKRTNRCRGVSLQQH</sequence>
<evidence type="ECO:0000313" key="2">
    <source>
        <dbReference type="WBParaSite" id="MBELARI_LOCUS1529.1"/>
    </source>
</evidence>